<dbReference type="Proteomes" id="UP000194968">
    <property type="component" value="Unassembled WGS sequence"/>
</dbReference>
<name>A0A242NV76_9GAMM</name>
<comment type="caution">
    <text evidence="1">The sequence shown here is derived from an EMBL/GenBank/DDBJ whole genome shotgun (WGS) entry which is preliminary data.</text>
</comment>
<evidence type="ECO:0000313" key="1">
    <source>
        <dbReference type="EMBL" id="OTQ50294.1"/>
    </source>
</evidence>
<sequence length="275" mass="30687">MGNKNSPGAITAGIAGSAPLTTVTQKISNTCNKHVTPAPNSAIGTIDYYYDEKKANSTAPWLSRHFDFINRHKSCKHTVPEYYLGYGNKYIRKFTNELSPKLSDAGKAWLIEARRLLQKYMEDGFVDNVTKTKIITPCKAYPKASATIKTATTESLELDSDNFKTFAFGTHPAAYIDAGLGNLSLADLARIGLTPDFKEWFGADSWAQLGEILRYLGHDKITKLQKLSDKTLEELKRAGIRVTDNIIQQGIEAAKREIGRQFDNIFRFPSLPKLF</sequence>
<protein>
    <submittedName>
        <fullName evidence="1">Uncharacterized protein</fullName>
    </submittedName>
</protein>
<organism evidence="1 2">
    <name type="scientific">Gilliamella apis</name>
    <dbReference type="NCBI Taxonomy" id="1970738"/>
    <lineage>
        <taxon>Bacteria</taxon>
        <taxon>Pseudomonadati</taxon>
        <taxon>Pseudomonadota</taxon>
        <taxon>Gammaproteobacteria</taxon>
        <taxon>Orbales</taxon>
        <taxon>Orbaceae</taxon>
        <taxon>Gilliamella</taxon>
    </lineage>
</organism>
<dbReference type="OrthoDB" id="9001829at2"/>
<proteinExistence type="predicted"/>
<gene>
    <name evidence="1" type="ORF">B6D06_04700</name>
</gene>
<evidence type="ECO:0000313" key="2">
    <source>
        <dbReference type="Proteomes" id="UP000194968"/>
    </source>
</evidence>
<accession>A0A242NV76</accession>
<dbReference type="EMBL" id="NASK01000088">
    <property type="protein sequence ID" value="OTQ50294.1"/>
    <property type="molecule type" value="Genomic_DNA"/>
</dbReference>
<dbReference type="AlphaFoldDB" id="A0A242NV76"/>
<dbReference type="RefSeq" id="WP_086320366.1">
    <property type="nucleotide sequence ID" value="NZ_NASK01000088.1"/>
</dbReference>
<reference evidence="1 2" key="1">
    <citation type="submission" date="2017-03" db="EMBL/GenBank/DDBJ databases">
        <title>Comparative genomics of honeybee gut symbionts reveal geographically distinct and subgroup specific antibiotic resistance.</title>
        <authorList>
            <person name="Ludvigsen J."/>
            <person name="Porcellato D."/>
            <person name="Labee-Lund T.M."/>
            <person name="Amdam G.V."/>
            <person name="Rudi K."/>
        </authorList>
    </citation>
    <scope>NUCLEOTIDE SEQUENCE [LARGE SCALE GENOMIC DNA]</scope>
    <source>
        <strain evidence="1 2">A-4-12</strain>
    </source>
</reference>